<accession>A0ABD5WLW4</accession>
<keyword evidence="2" id="KW-1133">Transmembrane helix</keyword>
<feature type="region of interest" description="Disordered" evidence="1">
    <location>
        <begin position="336"/>
        <end position="375"/>
    </location>
</feature>
<gene>
    <name evidence="4" type="ORF">ACFQJ6_01765</name>
</gene>
<dbReference type="EMBL" id="JBHSZH010000001">
    <property type="protein sequence ID" value="MFC7079049.1"/>
    <property type="molecule type" value="Genomic_DNA"/>
</dbReference>
<dbReference type="AlphaFoldDB" id="A0ABD5WLW4"/>
<organism evidence="4 5">
    <name type="scientific">Halorussus caseinilyticus</name>
    <dbReference type="NCBI Taxonomy" id="3034025"/>
    <lineage>
        <taxon>Archaea</taxon>
        <taxon>Methanobacteriati</taxon>
        <taxon>Methanobacteriota</taxon>
        <taxon>Stenosarchaea group</taxon>
        <taxon>Halobacteria</taxon>
        <taxon>Halobacteriales</taxon>
        <taxon>Haladaptataceae</taxon>
        <taxon>Halorussus</taxon>
    </lineage>
</organism>
<reference evidence="4 5" key="1">
    <citation type="journal article" date="2019" name="Int. J. Syst. Evol. Microbiol.">
        <title>The Global Catalogue of Microorganisms (GCM) 10K type strain sequencing project: providing services to taxonomists for standard genome sequencing and annotation.</title>
        <authorList>
            <consortium name="The Broad Institute Genomics Platform"/>
            <consortium name="The Broad Institute Genome Sequencing Center for Infectious Disease"/>
            <person name="Wu L."/>
            <person name="Ma J."/>
        </authorList>
    </citation>
    <scope>NUCLEOTIDE SEQUENCE [LARGE SCALE GENOMIC DNA]</scope>
    <source>
        <strain evidence="4 5">DT72</strain>
    </source>
</reference>
<dbReference type="SUPFAM" id="SSF53448">
    <property type="entry name" value="Nucleotide-diphospho-sugar transferases"/>
    <property type="match status" value="1"/>
</dbReference>
<dbReference type="CDD" id="cd04179">
    <property type="entry name" value="DPM_DPG-synthase_like"/>
    <property type="match status" value="1"/>
</dbReference>
<dbReference type="RefSeq" id="WP_382208571.1">
    <property type="nucleotide sequence ID" value="NZ_JBHSZH010000001.1"/>
</dbReference>
<feature type="compositionally biased region" description="Low complexity" evidence="1">
    <location>
        <begin position="338"/>
        <end position="349"/>
    </location>
</feature>
<feature type="compositionally biased region" description="Basic residues" evidence="1">
    <location>
        <begin position="355"/>
        <end position="375"/>
    </location>
</feature>
<dbReference type="Proteomes" id="UP001596407">
    <property type="component" value="Unassembled WGS sequence"/>
</dbReference>
<evidence type="ECO:0000256" key="2">
    <source>
        <dbReference type="SAM" id="Phobius"/>
    </source>
</evidence>
<evidence type="ECO:0000259" key="3">
    <source>
        <dbReference type="Pfam" id="PF00535"/>
    </source>
</evidence>
<feature type="transmembrane region" description="Helical" evidence="2">
    <location>
        <begin position="287"/>
        <end position="308"/>
    </location>
</feature>
<comment type="caution">
    <text evidence="4">The sequence shown here is derived from an EMBL/GenBank/DDBJ whole genome shotgun (WGS) entry which is preliminary data.</text>
</comment>
<dbReference type="Gene3D" id="3.90.550.10">
    <property type="entry name" value="Spore Coat Polysaccharide Biosynthesis Protein SpsA, Chain A"/>
    <property type="match status" value="1"/>
</dbReference>
<evidence type="ECO:0000313" key="4">
    <source>
        <dbReference type="EMBL" id="MFC7079049.1"/>
    </source>
</evidence>
<evidence type="ECO:0000313" key="5">
    <source>
        <dbReference type="Proteomes" id="UP001596407"/>
    </source>
</evidence>
<keyword evidence="2" id="KW-0472">Membrane</keyword>
<dbReference type="PANTHER" id="PTHR48090:SF7">
    <property type="entry name" value="RFBJ PROTEIN"/>
    <property type="match status" value="1"/>
</dbReference>
<keyword evidence="5" id="KW-1185">Reference proteome</keyword>
<sequence>MKVAKTYGFCGLIWHGVPSEPIDYDRSIHDFENSEEYVVSAAIGSAATEGTGSRTEVLVAIPAYNEAETIGEVVTEVRQFADRVVVVDDGSGDDTAERAEQAGARVVVHRRNQGYGGALQTAFEEADRLGVEHLVILDGDGQHDPADVPKLVETQRETGAEIVVGSRFLGDSDVPLYRRFGLFVVNTLTNVGLGAFRPESWIRDTQSGFRAYDADAIRSIAEDDSIGTQMSASTDIIHHAFNRNYSVEEVGTRITYDGENANSQHPLSHGVVLIRNILTLIEQERPIMLIGVPGFVATFVGFGLGYWALTNLFRSGDFPVGLAIASVFFVLAGDWPASRRSSSTPSRSTSGERRSRVRRVGVGGGRRRVLAPSGRTRRPLRFGTRPVDSKPAVGVHLRQTLVAVESPEVLWGVPPILGVVGVERRVVRFETPSHEEVASGSVRRGERRSVVVAEVPWYRSLRVRPRIRETPRKACSQRRLNP</sequence>
<dbReference type="InterPro" id="IPR029044">
    <property type="entry name" value="Nucleotide-diphossugar_trans"/>
</dbReference>
<dbReference type="InterPro" id="IPR050256">
    <property type="entry name" value="Glycosyltransferase_2"/>
</dbReference>
<dbReference type="Pfam" id="PF00535">
    <property type="entry name" value="Glycos_transf_2"/>
    <property type="match status" value="1"/>
</dbReference>
<protein>
    <submittedName>
        <fullName evidence="4">Glycosyltransferase family 2 protein</fullName>
    </submittedName>
</protein>
<dbReference type="PANTHER" id="PTHR48090">
    <property type="entry name" value="UNDECAPRENYL-PHOSPHATE 4-DEOXY-4-FORMAMIDO-L-ARABINOSE TRANSFERASE-RELATED"/>
    <property type="match status" value="1"/>
</dbReference>
<proteinExistence type="predicted"/>
<feature type="transmembrane region" description="Helical" evidence="2">
    <location>
        <begin position="320"/>
        <end position="337"/>
    </location>
</feature>
<dbReference type="InterPro" id="IPR001173">
    <property type="entry name" value="Glyco_trans_2-like"/>
</dbReference>
<keyword evidence="2" id="KW-0812">Transmembrane</keyword>
<evidence type="ECO:0000256" key="1">
    <source>
        <dbReference type="SAM" id="MobiDB-lite"/>
    </source>
</evidence>
<feature type="domain" description="Glycosyltransferase 2-like" evidence="3">
    <location>
        <begin position="59"/>
        <end position="217"/>
    </location>
</feature>
<name>A0ABD5WLW4_9EURY</name>